<gene>
    <name evidence="2" type="ORF">NCTC13193_01469</name>
</gene>
<evidence type="ECO:0000313" key="3">
    <source>
        <dbReference type="Proteomes" id="UP000270487"/>
    </source>
</evidence>
<dbReference type="PANTHER" id="PTHR36180:SF2">
    <property type="entry name" value="BRO FAMILY PROTEIN"/>
    <property type="match status" value="1"/>
</dbReference>
<dbReference type="EMBL" id="LR134492">
    <property type="protein sequence ID" value="VEI65947.1"/>
    <property type="molecule type" value="Genomic_DNA"/>
</dbReference>
<dbReference type="SMART" id="SM01040">
    <property type="entry name" value="Bro-N"/>
    <property type="match status" value="1"/>
</dbReference>
<evidence type="ECO:0000259" key="1">
    <source>
        <dbReference type="PROSITE" id="PS51750"/>
    </source>
</evidence>
<dbReference type="Pfam" id="PF02498">
    <property type="entry name" value="Bro-N"/>
    <property type="match status" value="1"/>
</dbReference>
<dbReference type="Proteomes" id="UP000270487">
    <property type="component" value="Chromosome"/>
</dbReference>
<reference evidence="2 3" key="1">
    <citation type="submission" date="2018-12" db="EMBL/GenBank/DDBJ databases">
        <authorList>
            <consortium name="Pathogen Informatics"/>
        </authorList>
    </citation>
    <scope>NUCLEOTIDE SEQUENCE [LARGE SCALE GENOMIC DNA]</scope>
    <source>
        <strain evidence="2 3">NCTC13193</strain>
    </source>
</reference>
<proteinExistence type="predicted"/>
<dbReference type="RefSeq" id="WP_141131496.1">
    <property type="nucleotide sequence ID" value="NZ_CAMKJC010000005.1"/>
</dbReference>
<dbReference type="PANTHER" id="PTHR36180">
    <property type="entry name" value="DNA-BINDING PROTEIN-RELATED-RELATED"/>
    <property type="match status" value="1"/>
</dbReference>
<dbReference type="InterPro" id="IPR003497">
    <property type="entry name" value="BRO_N_domain"/>
</dbReference>
<organism evidence="2 3">
    <name type="scientific">Serratia fonticola</name>
    <dbReference type="NCBI Taxonomy" id="47917"/>
    <lineage>
        <taxon>Bacteria</taxon>
        <taxon>Pseudomonadati</taxon>
        <taxon>Pseudomonadota</taxon>
        <taxon>Gammaproteobacteria</taxon>
        <taxon>Enterobacterales</taxon>
        <taxon>Yersiniaceae</taxon>
        <taxon>Serratia</taxon>
    </lineage>
</organism>
<dbReference type="PROSITE" id="PS51750">
    <property type="entry name" value="BRO_N"/>
    <property type="match status" value="1"/>
</dbReference>
<accession>A0A3S4WUR8</accession>
<sequence length="221" mass="24808">MKLEKSRFNSEAAPQPIPSQKAIFTADESDISVIKFEGVTVRIVNVYGDPWFVAPDVCQSLEISNPTSAVSSLDSDEVMTLTLTEGHSGKRGGARSWNMVAESGFYKLIARSRKASTAGTFAHRFSNWVFRDVIPSIRKTGAYGVPFAFLNDYSKRKTIYTKKASKRGHALQSCKAEKQALAYEEAELWRKYQPDLLAVPDRIPVIYHEQHAYRAGRRIVD</sequence>
<protein>
    <submittedName>
        <fullName evidence="2">Uncharacterized phage-encoded protein</fullName>
    </submittedName>
</protein>
<feature type="domain" description="Bro-N" evidence="1">
    <location>
        <begin position="28"/>
        <end position="141"/>
    </location>
</feature>
<dbReference type="AlphaFoldDB" id="A0A3S4WUR8"/>
<evidence type="ECO:0000313" key="2">
    <source>
        <dbReference type="EMBL" id="VEI65947.1"/>
    </source>
</evidence>
<name>A0A3S4WUR8_SERFO</name>